<keyword evidence="1" id="KW-0472">Membrane</keyword>
<dbReference type="AlphaFoldDB" id="A0A2K8QSV2"/>
<comment type="subunit">
    <text evidence="1">Part of the AcrA-AcrB-AcrZ-TolC efflux pump, interacts directly with AcrB.</text>
</comment>
<keyword evidence="3" id="KW-1185">Reference proteome</keyword>
<comment type="function">
    <text evidence="1">AcrA-AcrB-AcrZ-TolC is a drug efflux protein complex with a broad substrate specificity. This protein binds to AcrB and is required for efflux of some but not all substrates, suggesting it may influence the specificity of drug export.</text>
</comment>
<dbReference type="KEGG" id="ced:LH89_05685"/>
<dbReference type="GO" id="GO:0042910">
    <property type="term" value="F:xenobiotic transmembrane transporter activity"/>
    <property type="evidence" value="ECO:0007669"/>
    <property type="project" value="UniProtKB-UniRule"/>
</dbReference>
<sequence>MLELLKSLLFAVCMVPVMMALILGAIYGLGEVFNLFSAIGHRESAAARK</sequence>
<reference evidence="3" key="1">
    <citation type="journal article" date="2018" name="Genome Announc.">
        <title>Complete genome sequence of a Dickeya fangzhongdai type strain causing bleeding canker of pear tree trunks.</title>
        <authorList>
            <person name="Zhao Y."/>
            <person name="Tian Y."/>
            <person name="Li X."/>
            <person name="Hu B."/>
        </authorList>
    </citation>
    <scope>NUCLEOTIDE SEQUENCE [LARGE SCALE GENOMIC DNA]</scope>
    <source>
        <strain evidence="3">DSM 101947</strain>
    </source>
</reference>
<comment type="subcellular location">
    <subcellularLocation>
        <location evidence="1">Cell membrane</location>
        <topology evidence="1">Single-pass membrane protein</topology>
    </subcellularLocation>
</comment>
<proteinExistence type="inferred from homology"/>
<evidence type="ECO:0000256" key="1">
    <source>
        <dbReference type="HAMAP-Rule" id="MF_01484"/>
    </source>
</evidence>
<organism evidence="2 3">
    <name type="scientific">Dickeya fangzhongdai</name>
    <dbReference type="NCBI Taxonomy" id="1778540"/>
    <lineage>
        <taxon>Bacteria</taxon>
        <taxon>Pseudomonadati</taxon>
        <taxon>Pseudomonadota</taxon>
        <taxon>Gammaproteobacteria</taxon>
        <taxon>Enterobacterales</taxon>
        <taxon>Pectobacteriaceae</taxon>
        <taxon>Dickeya</taxon>
    </lineage>
</organism>
<comment type="similarity">
    <text evidence="1">Belongs to the AcrZ family.</text>
</comment>
<gene>
    <name evidence="1" type="primary">acrZ</name>
    <name evidence="2" type="ORF">CVE23_07050</name>
</gene>
<evidence type="ECO:0000313" key="3">
    <source>
        <dbReference type="Proteomes" id="UP000231901"/>
    </source>
</evidence>
<dbReference type="EMBL" id="CP025003">
    <property type="protein sequence ID" value="ATZ96587.1"/>
    <property type="molecule type" value="Genomic_DNA"/>
</dbReference>
<dbReference type="InterPro" id="IPR053730">
    <property type="entry name" value="MEP_Accessory_AcrZ"/>
</dbReference>
<dbReference type="Gene3D" id="6.10.250.2480">
    <property type="match status" value="1"/>
</dbReference>
<dbReference type="GeneID" id="66564096"/>
<keyword evidence="1" id="KW-0813">Transport</keyword>
<name>A0A2K8QSV2_9GAMM</name>
<dbReference type="Proteomes" id="UP000231901">
    <property type="component" value="Chromosome"/>
</dbReference>
<feature type="transmembrane region" description="Helical" evidence="1">
    <location>
        <begin position="7"/>
        <end position="27"/>
    </location>
</feature>
<keyword evidence="1" id="KW-0812">Transmembrane</keyword>
<keyword evidence="1" id="KW-0046">Antibiotic resistance</keyword>
<keyword evidence="1" id="KW-1133">Transmembrane helix</keyword>
<protein>
    <recommendedName>
        <fullName evidence="1">Multidrug efflux pump accessory protein AcrZ</fullName>
    </recommendedName>
    <alternativeName>
        <fullName evidence="1">AcrAB-TolC multidrug efflux pump accessory protein AcrZ</fullName>
    </alternativeName>
    <alternativeName>
        <fullName evidence="1">Acridine resistance protein Z</fullName>
    </alternativeName>
</protein>
<accession>A0A2K8QSV2</accession>
<dbReference type="KEGG" id="dfn:CVE23_07050"/>
<dbReference type="HAMAP" id="MF_01484">
    <property type="entry name" value="AcrZ"/>
    <property type="match status" value="1"/>
</dbReference>
<dbReference type="InterPro" id="IPR019702">
    <property type="entry name" value="AcrZ"/>
</dbReference>
<evidence type="ECO:0000313" key="2">
    <source>
        <dbReference type="EMBL" id="ATZ96587.1"/>
    </source>
</evidence>
<dbReference type="Pfam" id="PF10766">
    <property type="entry name" value="AcrZ"/>
    <property type="match status" value="1"/>
</dbReference>
<keyword evidence="1" id="KW-1003">Cell membrane</keyword>
<dbReference type="GO" id="GO:1990961">
    <property type="term" value="P:xenobiotic detoxification by transmembrane export across the plasma membrane"/>
    <property type="evidence" value="ECO:0007669"/>
    <property type="project" value="InterPro"/>
</dbReference>
<dbReference type="RefSeq" id="WP_038668761.1">
    <property type="nucleotide sequence ID" value="NZ_BMJF01000010.1"/>
</dbReference>
<dbReference type="GO" id="GO:0005886">
    <property type="term" value="C:plasma membrane"/>
    <property type="evidence" value="ECO:0007669"/>
    <property type="project" value="UniProtKB-SubCell"/>
</dbReference>
<dbReference type="GO" id="GO:0046677">
    <property type="term" value="P:response to antibiotic"/>
    <property type="evidence" value="ECO:0007669"/>
    <property type="project" value="UniProtKB-KW"/>
</dbReference>
<dbReference type="OrthoDB" id="6434161at2"/>